<feature type="compositionally biased region" description="Gly residues" evidence="1">
    <location>
        <begin position="142"/>
        <end position="158"/>
    </location>
</feature>
<name>A0A6J4K669_9BACT</name>
<feature type="non-terminal residue" evidence="2">
    <location>
        <position position="1"/>
    </location>
</feature>
<protein>
    <submittedName>
        <fullName evidence="2">Sulfur carrier protein FdhD</fullName>
    </submittedName>
</protein>
<dbReference type="EMBL" id="CADCTV010000036">
    <property type="protein sequence ID" value="CAA9296353.1"/>
    <property type="molecule type" value="Genomic_DNA"/>
</dbReference>
<feature type="region of interest" description="Disordered" evidence="1">
    <location>
        <begin position="1"/>
        <end position="123"/>
    </location>
</feature>
<reference evidence="2" key="1">
    <citation type="submission" date="2020-02" db="EMBL/GenBank/DDBJ databases">
        <authorList>
            <person name="Meier V. D."/>
        </authorList>
    </citation>
    <scope>NUCLEOTIDE SEQUENCE</scope>
    <source>
        <strain evidence="2">AVDCRST_MAG89</strain>
    </source>
</reference>
<organism evidence="2">
    <name type="scientific">uncultured Gemmatimonadota bacterium</name>
    <dbReference type="NCBI Taxonomy" id="203437"/>
    <lineage>
        <taxon>Bacteria</taxon>
        <taxon>Pseudomonadati</taxon>
        <taxon>Gemmatimonadota</taxon>
        <taxon>environmental samples</taxon>
    </lineage>
</organism>
<feature type="compositionally biased region" description="Basic residues" evidence="1">
    <location>
        <begin position="66"/>
        <end position="99"/>
    </location>
</feature>
<feature type="compositionally biased region" description="Low complexity" evidence="1">
    <location>
        <begin position="28"/>
        <end position="38"/>
    </location>
</feature>
<feature type="region of interest" description="Disordered" evidence="1">
    <location>
        <begin position="136"/>
        <end position="297"/>
    </location>
</feature>
<feature type="compositionally biased region" description="Low complexity" evidence="1">
    <location>
        <begin position="203"/>
        <end position="225"/>
    </location>
</feature>
<feature type="compositionally biased region" description="Basic residues" evidence="1">
    <location>
        <begin position="280"/>
        <end position="297"/>
    </location>
</feature>
<sequence length="297" mass="30207">AERSHAGKGSAPGQHGPPPHRARRRLARGGAATLAGRCAGDGGAAGDPRPGRGRCGAPRGGDHAHARGRLRAGRGLPVRRRADRRAGRGARHPLLHRGRAAVQRGERGARAGRAVRSREPGAQLLHDVQLRRLRQGIHRGGDGPGVRAGGGWGDGGCGDARRSPRAAAGGAGRVRADGGPSRGGAVHARWRAGAREGRRGPPQRDGQAGGRRAASGRAAAGATRGAGERADELRAGAEGGPGGRGGAGGRFRPQQPGGRAGGAGGNDARGVRPRAGIQHLHGRRAHRFPCSRKGGRM</sequence>
<dbReference type="AlphaFoldDB" id="A0A6J4K669"/>
<feature type="compositionally biased region" description="Basic residues" evidence="1">
    <location>
        <begin position="18"/>
        <end position="27"/>
    </location>
</feature>
<feature type="compositionally biased region" description="Gly residues" evidence="1">
    <location>
        <begin position="237"/>
        <end position="249"/>
    </location>
</feature>
<gene>
    <name evidence="2" type="ORF">AVDCRST_MAG89-156</name>
</gene>
<feature type="non-terminal residue" evidence="2">
    <location>
        <position position="297"/>
    </location>
</feature>
<feature type="compositionally biased region" description="Gly residues" evidence="1">
    <location>
        <begin position="258"/>
        <end position="267"/>
    </location>
</feature>
<proteinExistence type="predicted"/>
<evidence type="ECO:0000256" key="1">
    <source>
        <dbReference type="SAM" id="MobiDB-lite"/>
    </source>
</evidence>
<evidence type="ECO:0000313" key="2">
    <source>
        <dbReference type="EMBL" id="CAA9296353.1"/>
    </source>
</evidence>
<accession>A0A6J4K669</accession>
<feature type="compositionally biased region" description="Basic and acidic residues" evidence="1">
    <location>
        <begin position="226"/>
        <end position="235"/>
    </location>
</feature>